<protein>
    <recommendedName>
        <fullName evidence="5">EH domain-containing protein</fullName>
    </recommendedName>
</protein>
<evidence type="ECO:0000256" key="1">
    <source>
        <dbReference type="SAM" id="MobiDB-lite"/>
    </source>
</evidence>
<dbReference type="EMBL" id="JBBKZT010000018">
    <property type="protein sequence ID" value="MEJ8850972.1"/>
    <property type="molecule type" value="Genomic_DNA"/>
</dbReference>
<evidence type="ECO:0000313" key="3">
    <source>
        <dbReference type="EMBL" id="MEJ8850972.1"/>
    </source>
</evidence>
<reference evidence="3 4" key="1">
    <citation type="submission" date="2024-03" db="EMBL/GenBank/DDBJ databases">
        <title>Novel species of the genus Variovorax.</title>
        <authorList>
            <person name="Liu Q."/>
            <person name="Xin Y.-H."/>
        </authorList>
    </citation>
    <scope>NUCLEOTIDE SEQUENCE [LARGE SCALE GENOMIC DNA]</scope>
    <source>
        <strain evidence="3 4">KACC 18900</strain>
    </source>
</reference>
<gene>
    <name evidence="3" type="ORF">WKW82_30325</name>
</gene>
<evidence type="ECO:0008006" key="5">
    <source>
        <dbReference type="Google" id="ProtNLM"/>
    </source>
</evidence>
<accession>A0ABU8WWX2</accession>
<dbReference type="Proteomes" id="UP001385892">
    <property type="component" value="Unassembled WGS sequence"/>
</dbReference>
<keyword evidence="4" id="KW-1185">Reference proteome</keyword>
<proteinExistence type="predicted"/>
<keyword evidence="2" id="KW-0812">Transmembrane</keyword>
<feature type="region of interest" description="Disordered" evidence="1">
    <location>
        <begin position="1"/>
        <end position="37"/>
    </location>
</feature>
<sequence>MAQVLQRQQPPMQQHHPVRVGAPRNLRPPPAPGQGSAPFLLQRSDDDFLASTYAQLRDADGSAALKSLVAGQRNKSGVLKLFQPVQRQFHLALIEAWCDTPGLPRLDPKRIASAGFVVRRLRSDPHGSWLEGWMSRRGVLQGWARVERLGAEGADPGMQQRLPAPRLGAALDRAFTQLALEPADAWLEEKTHPLFLAPPDVCAAAAKTLYCGIVPTSSGELAAMPAPESETFGDGFGADSADFINHLVEPLRGEAMDFPFAGSSLQTAWVDALGEPGAAIQPQGISNADWAVLNANPGNLAMKRFVTLLRQLASEFDAFGTSPASAAVYARLQAIQLPMVFRGRDNEVQRFVDAGSFLRAAVRLVIERDPGAPAPEMPRAWPALSDADKRALRSSLSSAMRARFATVKGAPGRYDEPGSKYIVHAFVRLKPEGSCPARTVWSEPSEPFVIAPWYEGAGAPPVQIAMPDPTDRGFLAGLKPNVSFVVPPSLQTLMSGNPKDMLDGKGSTGNLTLGWICSFNIPIITICAFISLNIFLSLFDLFFRWMLFIKICIPFPKRSDGNG</sequence>
<evidence type="ECO:0000313" key="4">
    <source>
        <dbReference type="Proteomes" id="UP001385892"/>
    </source>
</evidence>
<organism evidence="3 4">
    <name type="scientific">Variovorax rhizosphaerae</name>
    <dbReference type="NCBI Taxonomy" id="1836200"/>
    <lineage>
        <taxon>Bacteria</taxon>
        <taxon>Pseudomonadati</taxon>
        <taxon>Pseudomonadota</taxon>
        <taxon>Betaproteobacteria</taxon>
        <taxon>Burkholderiales</taxon>
        <taxon>Comamonadaceae</taxon>
        <taxon>Variovorax</taxon>
    </lineage>
</organism>
<dbReference type="RefSeq" id="WP_340346463.1">
    <property type="nucleotide sequence ID" value="NZ_JBBKZT010000018.1"/>
</dbReference>
<evidence type="ECO:0000256" key="2">
    <source>
        <dbReference type="SAM" id="Phobius"/>
    </source>
</evidence>
<keyword evidence="2" id="KW-1133">Transmembrane helix</keyword>
<feature type="compositionally biased region" description="Low complexity" evidence="1">
    <location>
        <begin position="1"/>
        <end position="15"/>
    </location>
</feature>
<keyword evidence="2" id="KW-0472">Membrane</keyword>
<comment type="caution">
    <text evidence="3">The sequence shown here is derived from an EMBL/GenBank/DDBJ whole genome shotgun (WGS) entry which is preliminary data.</text>
</comment>
<feature type="transmembrane region" description="Helical" evidence="2">
    <location>
        <begin position="521"/>
        <end position="543"/>
    </location>
</feature>
<name>A0ABU8WWX2_9BURK</name>